<dbReference type="SUPFAM" id="SSF53383">
    <property type="entry name" value="PLP-dependent transferases"/>
    <property type="match status" value="1"/>
</dbReference>
<feature type="non-terminal residue" evidence="1">
    <location>
        <position position="1"/>
    </location>
</feature>
<dbReference type="InterPro" id="IPR000653">
    <property type="entry name" value="DegT/StrS_aminotransferase"/>
</dbReference>
<evidence type="ECO:0000313" key="1">
    <source>
        <dbReference type="EMBL" id="SVC37158.1"/>
    </source>
</evidence>
<dbReference type="Gene3D" id="3.90.1150.10">
    <property type="entry name" value="Aspartate Aminotransferase, domain 1"/>
    <property type="match status" value="1"/>
</dbReference>
<reference evidence="1" key="1">
    <citation type="submission" date="2018-05" db="EMBL/GenBank/DDBJ databases">
        <authorList>
            <person name="Lanie J.A."/>
            <person name="Ng W.-L."/>
            <person name="Kazmierczak K.M."/>
            <person name="Andrzejewski T.M."/>
            <person name="Davidsen T.M."/>
            <person name="Wayne K.J."/>
            <person name="Tettelin H."/>
            <person name="Glass J.I."/>
            <person name="Rusch D."/>
            <person name="Podicherti R."/>
            <person name="Tsui H.-C.T."/>
            <person name="Winkler M.E."/>
        </authorList>
    </citation>
    <scope>NUCLEOTIDE SEQUENCE</scope>
</reference>
<dbReference type="InterPro" id="IPR015424">
    <property type="entry name" value="PyrdxlP-dep_Trfase"/>
</dbReference>
<dbReference type="InterPro" id="IPR015422">
    <property type="entry name" value="PyrdxlP-dep_Trfase_small"/>
</dbReference>
<dbReference type="AlphaFoldDB" id="A0A382LK38"/>
<name>A0A382LK38_9ZZZZ</name>
<proteinExistence type="predicted"/>
<protein>
    <recommendedName>
        <fullName evidence="2">DegT/DnrJ/EryC1/StrS aminotransferase family protein</fullName>
    </recommendedName>
</protein>
<dbReference type="Pfam" id="PF01041">
    <property type="entry name" value="DegT_DnrJ_EryC1"/>
    <property type="match status" value="1"/>
</dbReference>
<sequence length="78" mass="9144">LLPNEKIRQELVEHLKQSGIGTRKFYPPIHKLSPYQNIDGDFRNTDEASERGLWLPSSSFLLDEDILRVCDTIKNFWN</sequence>
<organism evidence="1">
    <name type="scientific">marine metagenome</name>
    <dbReference type="NCBI Taxonomy" id="408172"/>
    <lineage>
        <taxon>unclassified sequences</taxon>
        <taxon>metagenomes</taxon>
        <taxon>ecological metagenomes</taxon>
    </lineage>
</organism>
<evidence type="ECO:0008006" key="2">
    <source>
        <dbReference type="Google" id="ProtNLM"/>
    </source>
</evidence>
<accession>A0A382LK38</accession>
<gene>
    <name evidence="1" type="ORF">METZ01_LOCUS290012</name>
</gene>
<dbReference type="EMBL" id="UINC01087627">
    <property type="protein sequence ID" value="SVC37158.1"/>
    <property type="molecule type" value="Genomic_DNA"/>
</dbReference>